<dbReference type="Pfam" id="PF24235">
    <property type="entry name" value="RHG29_45_N"/>
    <property type="match status" value="1"/>
</dbReference>
<name>A0A5B7G9Z8_PORTR</name>
<dbReference type="Proteomes" id="UP000324222">
    <property type="component" value="Unassembled WGS sequence"/>
</dbReference>
<protein>
    <submittedName>
        <fullName evidence="2">Minor histocompatibility protein HA-1</fullName>
    </submittedName>
</protein>
<proteinExistence type="predicted"/>
<sequence length="140" mass="15324">MTTAGVPFSTQTLAVTSTPRSLSLASISSEGSTDSHLVEREDIVALTTAVRAFKDALGKLKRIFHPERDKSETLRVAGHERLGEVLRILRTILEKYSPIQHNELLAAASHLISHVNDSIISSTHVQHSPPRTTPLNTDIL</sequence>
<organism evidence="2 3">
    <name type="scientific">Portunus trituberculatus</name>
    <name type="common">Swimming crab</name>
    <name type="synonym">Neptunus trituberculatus</name>
    <dbReference type="NCBI Taxonomy" id="210409"/>
    <lineage>
        <taxon>Eukaryota</taxon>
        <taxon>Metazoa</taxon>
        <taxon>Ecdysozoa</taxon>
        <taxon>Arthropoda</taxon>
        <taxon>Crustacea</taxon>
        <taxon>Multicrustacea</taxon>
        <taxon>Malacostraca</taxon>
        <taxon>Eumalacostraca</taxon>
        <taxon>Eucarida</taxon>
        <taxon>Decapoda</taxon>
        <taxon>Pleocyemata</taxon>
        <taxon>Brachyura</taxon>
        <taxon>Eubrachyura</taxon>
        <taxon>Portunoidea</taxon>
        <taxon>Portunidae</taxon>
        <taxon>Portuninae</taxon>
        <taxon>Portunus</taxon>
    </lineage>
</organism>
<dbReference type="OrthoDB" id="79452at2759"/>
<feature type="domain" description="Rho GTPase-activating protein 29/45 N-terminal" evidence="1">
    <location>
        <begin position="43"/>
        <end position="121"/>
    </location>
</feature>
<reference evidence="2 3" key="1">
    <citation type="submission" date="2019-05" db="EMBL/GenBank/DDBJ databases">
        <title>Another draft genome of Portunus trituberculatus and its Hox gene families provides insights of decapod evolution.</title>
        <authorList>
            <person name="Jeong J.-H."/>
            <person name="Song I."/>
            <person name="Kim S."/>
            <person name="Choi T."/>
            <person name="Kim D."/>
            <person name="Ryu S."/>
            <person name="Kim W."/>
        </authorList>
    </citation>
    <scope>NUCLEOTIDE SEQUENCE [LARGE SCALE GENOMIC DNA]</scope>
    <source>
        <tissue evidence="2">Muscle</tissue>
    </source>
</reference>
<evidence type="ECO:0000313" key="3">
    <source>
        <dbReference type="Proteomes" id="UP000324222"/>
    </source>
</evidence>
<dbReference type="InterPro" id="IPR057028">
    <property type="entry name" value="RHG29_45_N"/>
</dbReference>
<accession>A0A5B7G9Z8</accession>
<keyword evidence="3" id="KW-1185">Reference proteome</keyword>
<dbReference type="EMBL" id="VSRR010012220">
    <property type="protein sequence ID" value="MPC54255.1"/>
    <property type="molecule type" value="Genomic_DNA"/>
</dbReference>
<evidence type="ECO:0000313" key="2">
    <source>
        <dbReference type="EMBL" id="MPC54255.1"/>
    </source>
</evidence>
<comment type="caution">
    <text evidence="2">The sequence shown here is derived from an EMBL/GenBank/DDBJ whole genome shotgun (WGS) entry which is preliminary data.</text>
</comment>
<dbReference type="AlphaFoldDB" id="A0A5B7G9Z8"/>
<gene>
    <name evidence="2" type="primary">hmha1_1</name>
    <name evidence="2" type="ORF">E2C01_048165</name>
</gene>
<evidence type="ECO:0000259" key="1">
    <source>
        <dbReference type="Pfam" id="PF24235"/>
    </source>
</evidence>